<proteinExistence type="predicted"/>
<reference evidence="2 3" key="1">
    <citation type="submission" date="2020-09" db="EMBL/GenBank/DDBJ databases">
        <authorList>
            <person name="Kim M.K."/>
        </authorList>
    </citation>
    <scope>NUCLEOTIDE SEQUENCE [LARGE SCALE GENOMIC DNA]</scope>
    <source>
        <strain evidence="2 3">BT189</strain>
    </source>
</reference>
<name>A0ABR8JYY2_9BACT</name>
<feature type="domain" description="Secretion system C-terminal sorting" evidence="1">
    <location>
        <begin position="487"/>
        <end position="559"/>
    </location>
</feature>
<dbReference type="Proteomes" id="UP000606003">
    <property type="component" value="Unassembled WGS sequence"/>
</dbReference>
<evidence type="ECO:0000259" key="1">
    <source>
        <dbReference type="Pfam" id="PF18962"/>
    </source>
</evidence>
<keyword evidence="3" id="KW-1185">Reference proteome</keyword>
<dbReference type="EMBL" id="JACXAC010000005">
    <property type="protein sequence ID" value="MBD2723865.1"/>
    <property type="molecule type" value="Genomic_DNA"/>
</dbReference>
<dbReference type="Pfam" id="PF18962">
    <property type="entry name" value="Por_Secre_tail"/>
    <property type="match status" value="1"/>
</dbReference>
<dbReference type="NCBIfam" id="TIGR04183">
    <property type="entry name" value="Por_Secre_tail"/>
    <property type="match status" value="1"/>
</dbReference>
<dbReference type="RefSeq" id="WP_190926993.1">
    <property type="nucleotide sequence ID" value="NZ_JACXAC010000005.1"/>
</dbReference>
<comment type="caution">
    <text evidence="2">The sequence shown here is derived from an EMBL/GenBank/DDBJ whole genome shotgun (WGS) entry which is preliminary data.</text>
</comment>
<dbReference type="InterPro" id="IPR026444">
    <property type="entry name" value="Secre_tail"/>
</dbReference>
<sequence length="562" mass="56843">MKLIFAWKRAGLALLILLWLVEPAVRAQAPAWQMAMAVGQGGECFISGTAADANGNIYLAGRFQGTVRFGPTSLTSGGISALFVAKWNSSTAAFDWANHVVGSAISAIAVSGNNVYLAGDFNGAVITFGGITLTNTTAGTYDVFLAKLVDSGNAGNFIWAQSAGGGGDDRAGGIAVTSAGVFTTGNFTGVASFGSHNLSSIGGTDTFVAKIVDGGSSSVFAWAQRAGSVGDDYNAGVAVNGTSVYLTGGFGGTAADFGNTTLAASGGADGFVAKLVDLGSTSVFDWAQKVAGSGNDYLTGIAVNGTSVYVSGLYPNAIMLGGISLTNANGSSQNAFVGKLTDTGNFVWGQQVSGYTRLGGLAVSGNNIFLAGFFFNTTATFGSIMLINTLNPSITYDDAFVAKLTDNGNTGTFAWAQQISGSLSEEIRCLTVAGRNIYAAGFFNSMPTYFGSLSLSPASNIAAFLASLTDPTLTATTTAQGSLSFSLFPNPAHTSATVQLPAGPGGATAALTLLDALGRAVRTQQAALGARAELDLRGLAPGLYAVRVSSAGGSGTQCFVVE</sequence>
<protein>
    <submittedName>
        <fullName evidence="2">T9SS type A sorting domain-containing protein</fullName>
    </submittedName>
</protein>
<organism evidence="2 3">
    <name type="scientific">Hymenobacter armeniacus</name>
    <dbReference type="NCBI Taxonomy" id="2771358"/>
    <lineage>
        <taxon>Bacteria</taxon>
        <taxon>Pseudomonadati</taxon>
        <taxon>Bacteroidota</taxon>
        <taxon>Cytophagia</taxon>
        <taxon>Cytophagales</taxon>
        <taxon>Hymenobacteraceae</taxon>
        <taxon>Hymenobacter</taxon>
    </lineage>
</organism>
<accession>A0ABR8JYY2</accession>
<evidence type="ECO:0000313" key="2">
    <source>
        <dbReference type="EMBL" id="MBD2723865.1"/>
    </source>
</evidence>
<evidence type="ECO:0000313" key="3">
    <source>
        <dbReference type="Proteomes" id="UP000606003"/>
    </source>
</evidence>
<gene>
    <name evidence="2" type="ORF">IC234_17180</name>
</gene>